<evidence type="ECO:0000313" key="3">
    <source>
        <dbReference type="Proteomes" id="UP000011668"/>
    </source>
</evidence>
<evidence type="ECO:0000256" key="1">
    <source>
        <dbReference type="SAM" id="MobiDB-lite"/>
    </source>
</evidence>
<dbReference type="Proteomes" id="UP000011668">
    <property type="component" value="Unassembled WGS sequence"/>
</dbReference>
<protein>
    <submittedName>
        <fullName evidence="2">Uncharacterized protein</fullName>
    </submittedName>
</protein>
<dbReference type="OrthoDB" id="3226798at2759"/>
<feature type="compositionally biased region" description="Polar residues" evidence="1">
    <location>
        <begin position="266"/>
        <end position="276"/>
    </location>
</feature>
<sequence length="416" mass="44582">MSGTQFVPHRRKLVGCSFEEASYPAVLYVDGLSSTYSLPPCILPAFARSVAHKHPRSLCTVPIRSVCVDYRSSRSLTENLKIANTSLVMSSPSTTASSIPTTPTTPFSLPSPVPFDATMTPMQISSSSMPFLALPPPVVRPRRYALHPSFKLQPPPISLKTRTTIIEEQEDEDGCTKIEIHVPTISAMSDKTPTQFDALAFPTCKPAVSPSATRPNKTFADAVAGRNPPEPAPAPIASSSTMTFGDKLSGQPRSTRAGARTHRRAQSISMSVSDSVGLSRRKGTGSDAHEQVLMAPRRPSSLTPSPRMVHFETIPEAESDSPRASLHPRAAAHPRVSALAPPHPGLRSATYGLAPPSRFASREESTPRALVNSGRIIALPSFEDDAFTSMKGSSSYAFGTNPVAIAIGRGFEQWGQ</sequence>
<dbReference type="EMBL" id="AFRT01000077">
    <property type="protein sequence ID" value="ELU45448.1"/>
    <property type="molecule type" value="Genomic_DNA"/>
</dbReference>
<dbReference type="AlphaFoldDB" id="L8X8Q4"/>
<gene>
    <name evidence="2" type="ORF">AG1IA_00510</name>
</gene>
<keyword evidence="3" id="KW-1185">Reference proteome</keyword>
<dbReference type="HOGENOM" id="CLU_660859_0_0_1"/>
<organism evidence="2 3">
    <name type="scientific">Thanatephorus cucumeris (strain AG1-IA)</name>
    <name type="common">Rice sheath blight fungus</name>
    <name type="synonym">Rhizoctonia solani</name>
    <dbReference type="NCBI Taxonomy" id="983506"/>
    <lineage>
        <taxon>Eukaryota</taxon>
        <taxon>Fungi</taxon>
        <taxon>Dikarya</taxon>
        <taxon>Basidiomycota</taxon>
        <taxon>Agaricomycotina</taxon>
        <taxon>Agaricomycetes</taxon>
        <taxon>Cantharellales</taxon>
        <taxon>Ceratobasidiaceae</taxon>
        <taxon>Rhizoctonia</taxon>
        <taxon>Rhizoctonia solani AG-1</taxon>
    </lineage>
</organism>
<reference evidence="2 3" key="1">
    <citation type="journal article" date="2013" name="Nat. Commun.">
        <title>The evolution and pathogenic mechanisms of the rice sheath blight pathogen.</title>
        <authorList>
            <person name="Zheng A."/>
            <person name="Lin R."/>
            <person name="Xu L."/>
            <person name="Qin P."/>
            <person name="Tang C."/>
            <person name="Ai P."/>
            <person name="Zhang D."/>
            <person name="Liu Y."/>
            <person name="Sun Z."/>
            <person name="Feng H."/>
            <person name="Wang Y."/>
            <person name="Chen Y."/>
            <person name="Liang X."/>
            <person name="Fu R."/>
            <person name="Li Q."/>
            <person name="Zhang J."/>
            <person name="Yu X."/>
            <person name="Xie Z."/>
            <person name="Ding L."/>
            <person name="Guan P."/>
            <person name="Tang J."/>
            <person name="Liang Y."/>
            <person name="Wang S."/>
            <person name="Deng Q."/>
            <person name="Li S."/>
            <person name="Zhu J."/>
            <person name="Wang L."/>
            <person name="Liu H."/>
            <person name="Li P."/>
        </authorList>
    </citation>
    <scope>NUCLEOTIDE SEQUENCE [LARGE SCALE GENOMIC DNA]</scope>
    <source>
        <strain evidence="3">AG-1 IA</strain>
    </source>
</reference>
<accession>L8X8Q4</accession>
<evidence type="ECO:0000313" key="2">
    <source>
        <dbReference type="EMBL" id="ELU45448.1"/>
    </source>
</evidence>
<comment type="caution">
    <text evidence="2">The sequence shown here is derived from an EMBL/GenBank/DDBJ whole genome shotgun (WGS) entry which is preliminary data.</text>
</comment>
<feature type="region of interest" description="Disordered" evidence="1">
    <location>
        <begin position="224"/>
        <end position="286"/>
    </location>
</feature>
<proteinExistence type="predicted"/>
<name>L8X8Q4_THACA</name>